<keyword evidence="5 6" id="KW-0472">Membrane</keyword>
<dbReference type="InterPro" id="IPR001182">
    <property type="entry name" value="FtsW/RodA"/>
</dbReference>
<feature type="transmembrane region" description="Helical" evidence="6">
    <location>
        <begin position="295"/>
        <end position="314"/>
    </location>
</feature>
<dbReference type="GO" id="GO:0008360">
    <property type="term" value="P:regulation of cell shape"/>
    <property type="evidence" value="ECO:0007669"/>
    <property type="project" value="UniProtKB-KW"/>
</dbReference>
<comment type="caution">
    <text evidence="7">The sequence shown here is derived from an EMBL/GenBank/DDBJ whole genome shotgun (WGS) entry which is preliminary data.</text>
</comment>
<evidence type="ECO:0000313" key="7">
    <source>
        <dbReference type="EMBL" id="PIR44015.1"/>
    </source>
</evidence>
<dbReference type="PANTHER" id="PTHR30474:SF1">
    <property type="entry name" value="PEPTIDOGLYCAN GLYCOSYLTRANSFERASE MRDB"/>
    <property type="match status" value="1"/>
</dbReference>
<proteinExistence type="predicted"/>
<feature type="transmembrane region" description="Helical" evidence="6">
    <location>
        <begin position="334"/>
        <end position="353"/>
    </location>
</feature>
<evidence type="ECO:0000256" key="2">
    <source>
        <dbReference type="ARBA" id="ARBA00022692"/>
    </source>
</evidence>
<keyword evidence="2 6" id="KW-0812">Transmembrane</keyword>
<keyword evidence="4 6" id="KW-1133">Transmembrane helix</keyword>
<dbReference type="GO" id="GO:0015648">
    <property type="term" value="F:lipid-linked peptidoglycan transporter activity"/>
    <property type="evidence" value="ECO:0007669"/>
    <property type="project" value="TreeGrafter"/>
</dbReference>
<feature type="transmembrane region" description="Helical" evidence="6">
    <location>
        <begin position="66"/>
        <end position="89"/>
    </location>
</feature>
<dbReference type="Pfam" id="PF01098">
    <property type="entry name" value="FTSW_RODA_SPOVE"/>
    <property type="match status" value="1"/>
</dbReference>
<protein>
    <recommendedName>
        <fullName evidence="9">Rod shape-determining protein RodA</fullName>
    </recommendedName>
</protein>
<reference evidence="7 8" key="1">
    <citation type="submission" date="2017-09" db="EMBL/GenBank/DDBJ databases">
        <title>Depth-based differentiation of microbial function through sediment-hosted aquifers and enrichment of novel symbionts in the deep terrestrial subsurface.</title>
        <authorList>
            <person name="Probst A.J."/>
            <person name="Ladd B."/>
            <person name="Jarett J.K."/>
            <person name="Geller-Mcgrath D.E."/>
            <person name="Sieber C.M."/>
            <person name="Emerson J.B."/>
            <person name="Anantharaman K."/>
            <person name="Thomas B.C."/>
            <person name="Malmstrom R."/>
            <person name="Stieglmeier M."/>
            <person name="Klingl A."/>
            <person name="Woyke T."/>
            <person name="Ryan C.M."/>
            <person name="Banfield J.F."/>
        </authorList>
    </citation>
    <scope>NUCLEOTIDE SEQUENCE [LARGE SCALE GENOMIC DNA]</scope>
    <source>
        <strain evidence="7">CG10_big_fil_rev_8_21_14_0_10_31_9</strain>
    </source>
</reference>
<dbReference type="GO" id="GO:0032153">
    <property type="term" value="C:cell division site"/>
    <property type="evidence" value="ECO:0007669"/>
    <property type="project" value="TreeGrafter"/>
</dbReference>
<feature type="transmembrane region" description="Helical" evidence="6">
    <location>
        <begin position="266"/>
        <end position="283"/>
    </location>
</feature>
<dbReference type="AlphaFoldDB" id="A0A2H0RDY5"/>
<accession>A0A2H0RDY5</accession>
<sequence length="357" mass="40082">MLNFLLKQLDWKLNIAILFLAIASLVSLLSQNIDLFWKQLLWVIISIVAILILIKFDWRSFINHKGIILGIYLLSNALLLLTLIIAPRVRGTKSWIPIGSFQFQTSDFAALALVIVLANFFREKHKSIASPVILIQSFLYFALPASLVLLQPDMGSMLLLLGIWLGFVLVSGMKWRHIITLFLIFAVIGVIGWVYIFKDYQKERIVGVFNPSKDVLGVNYNVIQSKIAIGSAGILGKGFRQGTQVQLGFLPEAQTDFIFSAVIEEWGIISGFLMVFAFVYIILRITSIGAEERNNFNKFICLGSVIYFCVNFIFNTGSNLGLLPVIGVPYPFLSYGGSHFITEAFLIGMVQSIRVRK</sequence>
<dbReference type="GO" id="GO:0005886">
    <property type="term" value="C:plasma membrane"/>
    <property type="evidence" value="ECO:0007669"/>
    <property type="project" value="TreeGrafter"/>
</dbReference>
<feature type="transmembrane region" description="Helical" evidence="6">
    <location>
        <begin position="12"/>
        <end position="30"/>
    </location>
</feature>
<evidence type="ECO:0000313" key="8">
    <source>
        <dbReference type="Proteomes" id="UP000231602"/>
    </source>
</evidence>
<feature type="transmembrane region" description="Helical" evidence="6">
    <location>
        <begin position="178"/>
        <end position="196"/>
    </location>
</feature>
<evidence type="ECO:0000256" key="3">
    <source>
        <dbReference type="ARBA" id="ARBA00022960"/>
    </source>
</evidence>
<evidence type="ECO:0000256" key="5">
    <source>
        <dbReference type="ARBA" id="ARBA00023136"/>
    </source>
</evidence>
<name>A0A2H0RDY5_9BACT</name>
<dbReference type="EMBL" id="PCXV01000035">
    <property type="protein sequence ID" value="PIR44015.1"/>
    <property type="molecule type" value="Genomic_DNA"/>
</dbReference>
<gene>
    <name evidence="7" type="ORF">COV23_02245</name>
</gene>
<evidence type="ECO:0000256" key="4">
    <source>
        <dbReference type="ARBA" id="ARBA00022989"/>
    </source>
</evidence>
<dbReference type="PANTHER" id="PTHR30474">
    <property type="entry name" value="CELL CYCLE PROTEIN"/>
    <property type="match status" value="1"/>
</dbReference>
<dbReference type="Proteomes" id="UP000231602">
    <property type="component" value="Unassembled WGS sequence"/>
</dbReference>
<evidence type="ECO:0000256" key="6">
    <source>
        <dbReference type="SAM" id="Phobius"/>
    </source>
</evidence>
<comment type="subcellular location">
    <subcellularLocation>
        <location evidence="1">Membrane</location>
        <topology evidence="1">Multi-pass membrane protein</topology>
    </subcellularLocation>
</comment>
<feature type="transmembrane region" description="Helical" evidence="6">
    <location>
        <begin position="154"/>
        <end position="171"/>
    </location>
</feature>
<feature type="transmembrane region" description="Helical" evidence="6">
    <location>
        <begin position="36"/>
        <end position="54"/>
    </location>
</feature>
<evidence type="ECO:0008006" key="9">
    <source>
        <dbReference type="Google" id="ProtNLM"/>
    </source>
</evidence>
<feature type="transmembrane region" description="Helical" evidence="6">
    <location>
        <begin position="128"/>
        <end position="148"/>
    </location>
</feature>
<keyword evidence="3" id="KW-0133">Cell shape</keyword>
<feature type="transmembrane region" description="Helical" evidence="6">
    <location>
        <begin position="101"/>
        <end position="121"/>
    </location>
</feature>
<evidence type="ECO:0000256" key="1">
    <source>
        <dbReference type="ARBA" id="ARBA00004141"/>
    </source>
</evidence>
<dbReference type="GO" id="GO:0051301">
    <property type="term" value="P:cell division"/>
    <property type="evidence" value="ECO:0007669"/>
    <property type="project" value="InterPro"/>
</dbReference>
<organism evidence="7 8">
    <name type="scientific">Candidatus Wolfebacteria bacterium CG10_big_fil_rev_8_21_14_0_10_31_9</name>
    <dbReference type="NCBI Taxonomy" id="1975070"/>
    <lineage>
        <taxon>Bacteria</taxon>
        <taxon>Candidatus Wolfeibacteriota</taxon>
    </lineage>
</organism>